<dbReference type="PATRIC" id="fig|1178482.3.peg.636"/>
<dbReference type="RefSeq" id="WP_021817580.1">
    <property type="nucleotide sequence ID" value="NZ_AVBC01000014.1"/>
</dbReference>
<evidence type="ECO:0000313" key="3">
    <source>
        <dbReference type="Proteomes" id="UP000019113"/>
    </source>
</evidence>
<comment type="caution">
    <text evidence="2">The sequence shown here is derived from an EMBL/GenBank/DDBJ whole genome shotgun (WGS) entry which is preliminary data.</text>
</comment>
<name>W1NBU9_9GAMM</name>
<dbReference type="STRING" id="1178482.AR456_09835"/>
<dbReference type="eggNOG" id="ENOG5033AHA">
    <property type="taxonomic scope" value="Bacteria"/>
</dbReference>
<protein>
    <submittedName>
        <fullName evidence="2">Uncharacterized protein</fullName>
    </submittedName>
</protein>
<dbReference type="EMBL" id="AVBC01000014">
    <property type="protein sequence ID" value="ERL52953.1"/>
    <property type="molecule type" value="Genomic_DNA"/>
</dbReference>
<dbReference type="Proteomes" id="UP000019113">
    <property type="component" value="Unassembled WGS sequence"/>
</dbReference>
<evidence type="ECO:0000256" key="1">
    <source>
        <dbReference type="SAM" id="MobiDB-lite"/>
    </source>
</evidence>
<feature type="region of interest" description="Disordered" evidence="1">
    <location>
        <begin position="52"/>
        <end position="73"/>
    </location>
</feature>
<dbReference type="OrthoDB" id="6637817at2"/>
<organism evidence="2 3">
    <name type="scientific">Halomonas huangheensis</name>
    <dbReference type="NCBI Taxonomy" id="1178482"/>
    <lineage>
        <taxon>Bacteria</taxon>
        <taxon>Pseudomonadati</taxon>
        <taxon>Pseudomonadota</taxon>
        <taxon>Gammaproteobacteria</taxon>
        <taxon>Oceanospirillales</taxon>
        <taxon>Halomonadaceae</taxon>
        <taxon>Halomonas</taxon>
    </lineage>
</organism>
<proteinExistence type="predicted"/>
<accession>W1NBU9</accession>
<keyword evidence="3" id="KW-1185">Reference proteome</keyword>
<gene>
    <name evidence="2" type="ORF">BJB45_16870</name>
</gene>
<evidence type="ECO:0000313" key="2">
    <source>
        <dbReference type="EMBL" id="ERL52953.1"/>
    </source>
</evidence>
<dbReference type="KEGG" id="hhu:AR456_09835"/>
<dbReference type="AlphaFoldDB" id="W1NBU9"/>
<sequence>MDSDKALQIINTLASGVDPITGEIHPDGGTLQHPDIIRALYMASMAIQAQMDAGKPGKTASRPGRAGEAWTTEEDRQLAQGFDEGLNMSELGRQHQRSRGAIQARLVKLGRITEDVGEHD</sequence>
<reference evidence="2 3" key="1">
    <citation type="submission" date="2013-08" db="EMBL/GenBank/DDBJ databases">
        <title>draft genome of Halomonas huanghegensis, strain BJGMM-B45T.</title>
        <authorList>
            <person name="Miao C."/>
            <person name="Wan Y."/>
            <person name="Jin W."/>
        </authorList>
    </citation>
    <scope>NUCLEOTIDE SEQUENCE [LARGE SCALE GENOMIC DNA]</scope>
    <source>
        <strain evidence="2 3">BJGMM-B45</strain>
    </source>
</reference>